<reference evidence="2" key="1">
    <citation type="journal article" date="2023" name="Nat. Commun.">
        <title>Diploid and tetraploid genomes of Acorus and the evolution of monocots.</title>
        <authorList>
            <person name="Ma L."/>
            <person name="Liu K.W."/>
            <person name="Li Z."/>
            <person name="Hsiao Y.Y."/>
            <person name="Qi Y."/>
            <person name="Fu T."/>
            <person name="Tang G.D."/>
            <person name="Zhang D."/>
            <person name="Sun W.H."/>
            <person name="Liu D.K."/>
            <person name="Li Y."/>
            <person name="Chen G.Z."/>
            <person name="Liu X.D."/>
            <person name="Liao X.Y."/>
            <person name="Jiang Y.T."/>
            <person name="Yu X."/>
            <person name="Hao Y."/>
            <person name="Huang J."/>
            <person name="Zhao X.W."/>
            <person name="Ke S."/>
            <person name="Chen Y.Y."/>
            <person name="Wu W.L."/>
            <person name="Hsu J.L."/>
            <person name="Lin Y.F."/>
            <person name="Huang M.D."/>
            <person name="Li C.Y."/>
            <person name="Huang L."/>
            <person name="Wang Z.W."/>
            <person name="Zhao X."/>
            <person name="Zhong W.Y."/>
            <person name="Peng D.H."/>
            <person name="Ahmad S."/>
            <person name="Lan S."/>
            <person name="Zhang J.S."/>
            <person name="Tsai W.C."/>
            <person name="Van de Peer Y."/>
            <person name="Liu Z.J."/>
        </authorList>
    </citation>
    <scope>NUCLEOTIDE SEQUENCE</scope>
    <source>
        <strain evidence="2">CP</strain>
    </source>
</reference>
<dbReference type="PANTHER" id="PTHR31479:SF2">
    <property type="entry name" value="ALPHA_BETA-HYDROLASES SUPERFAMILY PROTEIN"/>
    <property type="match status" value="1"/>
</dbReference>
<dbReference type="Pfam" id="PF01764">
    <property type="entry name" value="Lipase_3"/>
    <property type="match status" value="1"/>
</dbReference>
<evidence type="ECO:0000313" key="3">
    <source>
        <dbReference type="Proteomes" id="UP001180020"/>
    </source>
</evidence>
<dbReference type="InterPro" id="IPR029058">
    <property type="entry name" value="AB_hydrolase_fold"/>
</dbReference>
<dbReference type="EMBL" id="JAUJYO010000012">
    <property type="protein sequence ID" value="KAK1302043.1"/>
    <property type="molecule type" value="Genomic_DNA"/>
</dbReference>
<dbReference type="SUPFAM" id="SSF53474">
    <property type="entry name" value="alpha/beta-Hydrolases"/>
    <property type="match status" value="1"/>
</dbReference>
<protein>
    <submittedName>
        <fullName evidence="2">GDSL esterase/lipase</fullName>
    </submittedName>
</protein>
<comment type="caution">
    <text evidence="2">The sequence shown here is derived from an EMBL/GenBank/DDBJ whole genome shotgun (WGS) entry which is preliminary data.</text>
</comment>
<evidence type="ECO:0000313" key="2">
    <source>
        <dbReference type="EMBL" id="KAK1302043.1"/>
    </source>
</evidence>
<sequence>MISCDRDDSNDRRSGIACLVQGVYAMEKDRVNNQQSQSNALAPSWWASFGFDLHRELIDITDSSIFGAIYKHSTPLSGAPKYIIAFRGSAPTIHYWKHIMSCFNQSPHPHHHDIACKALRETLDSASNMSADVWLAGHSLGAAVAISAAKRMVKERGAILETYLFNPPYPSLPFEKIESDTLKRMIRCSMDLATVVLGGVGVASGASEKEFKALSEWVPWVFVNTKDLISMEYKGYFEHRKKMEAMGGAARRIVRVSTRNSFMDLYPRMVRSGLETTHLLPSARLVIATCGEDNMNLHGIRQWWLENLELECKEFSY</sequence>
<reference evidence="2" key="2">
    <citation type="submission" date="2023-06" db="EMBL/GenBank/DDBJ databases">
        <authorList>
            <person name="Ma L."/>
            <person name="Liu K.-W."/>
            <person name="Li Z."/>
            <person name="Hsiao Y.-Y."/>
            <person name="Qi Y."/>
            <person name="Fu T."/>
            <person name="Tang G."/>
            <person name="Zhang D."/>
            <person name="Sun W.-H."/>
            <person name="Liu D.-K."/>
            <person name="Li Y."/>
            <person name="Chen G.-Z."/>
            <person name="Liu X.-D."/>
            <person name="Liao X.-Y."/>
            <person name="Jiang Y.-T."/>
            <person name="Yu X."/>
            <person name="Hao Y."/>
            <person name="Huang J."/>
            <person name="Zhao X.-W."/>
            <person name="Ke S."/>
            <person name="Chen Y.-Y."/>
            <person name="Wu W.-L."/>
            <person name="Hsu J.-L."/>
            <person name="Lin Y.-F."/>
            <person name="Huang M.-D."/>
            <person name="Li C.-Y."/>
            <person name="Huang L."/>
            <person name="Wang Z.-W."/>
            <person name="Zhao X."/>
            <person name="Zhong W.-Y."/>
            <person name="Peng D.-H."/>
            <person name="Ahmad S."/>
            <person name="Lan S."/>
            <person name="Zhang J.-S."/>
            <person name="Tsai W.-C."/>
            <person name="Van De Peer Y."/>
            <person name="Liu Z.-J."/>
        </authorList>
    </citation>
    <scope>NUCLEOTIDE SEQUENCE</scope>
    <source>
        <strain evidence="2">CP</strain>
        <tissue evidence="2">Leaves</tissue>
    </source>
</reference>
<dbReference type="PANTHER" id="PTHR31479">
    <property type="entry name" value="ALPHA/BETA-HYDROLASES SUPERFAMILY PROTEIN"/>
    <property type="match status" value="1"/>
</dbReference>
<gene>
    <name evidence="2" type="ORF">QJS10_CPB12g00843</name>
</gene>
<organism evidence="2 3">
    <name type="scientific">Acorus calamus</name>
    <name type="common">Sweet flag</name>
    <dbReference type="NCBI Taxonomy" id="4465"/>
    <lineage>
        <taxon>Eukaryota</taxon>
        <taxon>Viridiplantae</taxon>
        <taxon>Streptophyta</taxon>
        <taxon>Embryophyta</taxon>
        <taxon>Tracheophyta</taxon>
        <taxon>Spermatophyta</taxon>
        <taxon>Magnoliopsida</taxon>
        <taxon>Liliopsida</taxon>
        <taxon>Acoraceae</taxon>
        <taxon>Acorus</taxon>
    </lineage>
</organism>
<dbReference type="Gene3D" id="3.40.50.1820">
    <property type="entry name" value="alpha/beta hydrolase"/>
    <property type="match status" value="1"/>
</dbReference>
<dbReference type="GO" id="GO:0006629">
    <property type="term" value="P:lipid metabolic process"/>
    <property type="evidence" value="ECO:0007669"/>
    <property type="project" value="InterPro"/>
</dbReference>
<feature type="domain" description="Fungal lipase-type" evidence="1">
    <location>
        <begin position="117"/>
        <end position="155"/>
    </location>
</feature>
<evidence type="ECO:0000259" key="1">
    <source>
        <dbReference type="Pfam" id="PF01764"/>
    </source>
</evidence>
<dbReference type="InterPro" id="IPR002921">
    <property type="entry name" value="Fungal_lipase-type"/>
</dbReference>
<accession>A0AAV9DNE9</accession>
<dbReference type="AlphaFoldDB" id="A0AAV9DNE9"/>
<dbReference type="Proteomes" id="UP001180020">
    <property type="component" value="Unassembled WGS sequence"/>
</dbReference>
<name>A0AAV9DNE9_ACOCL</name>
<proteinExistence type="predicted"/>
<keyword evidence="3" id="KW-1185">Reference proteome</keyword>